<gene>
    <name evidence="4" type="ORF">METZ01_LOCUS26299</name>
</gene>
<dbReference type="Gene3D" id="3.90.1170.50">
    <property type="entry name" value="Aldehyde oxidase/xanthine dehydrogenase, a/b hammerhead"/>
    <property type="match status" value="1"/>
</dbReference>
<proteinExistence type="predicted"/>
<dbReference type="InterPro" id="IPR036856">
    <property type="entry name" value="Ald_Oxase/Xan_DH_a/b_sf"/>
</dbReference>
<dbReference type="AlphaFoldDB" id="A0A381Q283"/>
<dbReference type="SUPFAM" id="SSF56003">
    <property type="entry name" value="Molybdenum cofactor-binding domain"/>
    <property type="match status" value="1"/>
</dbReference>
<organism evidence="4">
    <name type="scientific">marine metagenome</name>
    <dbReference type="NCBI Taxonomy" id="408172"/>
    <lineage>
        <taxon>unclassified sequences</taxon>
        <taxon>metagenomes</taxon>
        <taxon>ecological metagenomes</taxon>
    </lineage>
</organism>
<reference evidence="4" key="1">
    <citation type="submission" date="2018-05" db="EMBL/GenBank/DDBJ databases">
        <authorList>
            <person name="Lanie J.A."/>
            <person name="Ng W.-L."/>
            <person name="Kazmierczak K.M."/>
            <person name="Andrzejewski T.M."/>
            <person name="Davidsen T.M."/>
            <person name="Wayne K.J."/>
            <person name="Tettelin H."/>
            <person name="Glass J.I."/>
            <person name="Rusch D."/>
            <person name="Podicherti R."/>
            <person name="Tsui H.-C.T."/>
            <person name="Winkler M.E."/>
        </authorList>
    </citation>
    <scope>NUCLEOTIDE SEQUENCE</scope>
</reference>
<evidence type="ECO:0000259" key="3">
    <source>
        <dbReference type="SMART" id="SM01008"/>
    </source>
</evidence>
<evidence type="ECO:0000313" key="4">
    <source>
        <dbReference type="EMBL" id="SUZ73445.1"/>
    </source>
</evidence>
<dbReference type="InterPro" id="IPR037165">
    <property type="entry name" value="AldOxase/xan_DH_Mopterin-bd_sf"/>
</dbReference>
<protein>
    <recommendedName>
        <fullName evidence="3">Aldehyde oxidase/xanthine dehydrogenase a/b hammerhead domain-containing protein</fullName>
    </recommendedName>
</protein>
<evidence type="ECO:0000256" key="2">
    <source>
        <dbReference type="ARBA" id="ARBA00023002"/>
    </source>
</evidence>
<feature type="domain" description="Aldehyde oxidase/xanthine dehydrogenase a/b hammerhead" evidence="3">
    <location>
        <begin position="27"/>
        <end position="137"/>
    </location>
</feature>
<dbReference type="SMART" id="SM01008">
    <property type="entry name" value="Ald_Xan_dh_C"/>
    <property type="match status" value="1"/>
</dbReference>
<dbReference type="Pfam" id="PF02738">
    <property type="entry name" value="MoCoBD_1"/>
    <property type="match status" value="1"/>
</dbReference>
<dbReference type="InterPro" id="IPR046867">
    <property type="entry name" value="AldOxase/xan_DH_MoCoBD2"/>
</dbReference>
<keyword evidence="2" id="KW-0560">Oxidoreductase</keyword>
<dbReference type="InterPro" id="IPR000674">
    <property type="entry name" value="Ald_Oxase/Xan_DH_a/b"/>
</dbReference>
<dbReference type="InterPro" id="IPR016208">
    <property type="entry name" value="Ald_Oxase/xanthine_DH-like"/>
</dbReference>
<dbReference type="InterPro" id="IPR008274">
    <property type="entry name" value="AldOxase/xan_DH_MoCoBD1"/>
</dbReference>
<dbReference type="Pfam" id="PF20256">
    <property type="entry name" value="MoCoBD_2"/>
    <property type="match status" value="1"/>
</dbReference>
<keyword evidence="1" id="KW-0500">Molybdenum</keyword>
<dbReference type="SUPFAM" id="SSF54665">
    <property type="entry name" value="CO dehydrogenase molybdoprotein N-domain-like"/>
    <property type="match status" value="1"/>
</dbReference>
<name>A0A381Q283_9ZZZZ</name>
<accession>A0A381Q283</accession>
<sequence>MALTEENPGYKWVGTRPIRPDGLEKVTGKAQFGADLALPGMLYGRIVRSPHAHARIVSIDTSAAESMPGVKAVVTGSDFPDLAANGAHPSAIDVSHNAIARDKVLYDGHVVAAVAAVTREQAAAAANAIEVAYEVLPHVLTVDEAMAENAPLLHEGMITKGVEPTPEQPSNVASRLTHERGDLEQGFGEADVVVEQEFTTKPVHQGYIEPHAAVADANSDGRANIWCSSQGHFQMRADTASVLGVSQGTLKVTAAEIGGGFGGKTVIYLEPIAVRLSQRAGRPVKLVMDRDEVFRATGPTSGTRMKVKMGVSNDGKLTAAEVWMAFEAGAYAGSPVGAAGMTVLAAYDIPHFLVEGYDVVCNKPRVAAYRAPGAPQAAFAVESVLDELARGIDMDPIDLRLANAAVEGTQAAYGPKFPRIGFVETLEAIKEHPNYTTELGPNQGRGVAAGFWFNAGMSSSATVHVNENGTATVVTGSPDIGGSRQSMALMAAEELGIPYESIKPVVADTETVGFTDVTGGSRVTLATGAAVVDACRIVIEDLRARAAKTWDVELDQVEWVDGQAQHVEGSQPPLSLNDLAAKSARTGGPISANASLNARGVGAAFSTQVCDVEVDPETGVTQVVRYLTAQDAGRAISPDYVEGQMQGGVVQGIGWGLNEEYVYDQNGNMENPSFLDYRMPVASDLPMIECCVVEVPNPAHPYGVRGVGEVGIVPPMAALGNAIKDATGVRMTELPMSPIKVLEALNEQSD</sequence>
<dbReference type="GO" id="GO:0005506">
    <property type="term" value="F:iron ion binding"/>
    <property type="evidence" value="ECO:0007669"/>
    <property type="project" value="InterPro"/>
</dbReference>
<dbReference type="PANTHER" id="PTHR11908:SF132">
    <property type="entry name" value="ALDEHYDE OXIDASE 1-RELATED"/>
    <property type="match status" value="1"/>
</dbReference>
<dbReference type="PANTHER" id="PTHR11908">
    <property type="entry name" value="XANTHINE DEHYDROGENASE"/>
    <property type="match status" value="1"/>
</dbReference>
<dbReference type="Gene3D" id="3.30.365.10">
    <property type="entry name" value="Aldehyde oxidase/xanthine dehydrogenase, molybdopterin binding domain"/>
    <property type="match status" value="4"/>
</dbReference>
<dbReference type="Pfam" id="PF01315">
    <property type="entry name" value="Ald_Xan_dh_C"/>
    <property type="match status" value="1"/>
</dbReference>
<dbReference type="EMBL" id="UINC01001179">
    <property type="protein sequence ID" value="SUZ73445.1"/>
    <property type="molecule type" value="Genomic_DNA"/>
</dbReference>
<dbReference type="GO" id="GO:0016491">
    <property type="term" value="F:oxidoreductase activity"/>
    <property type="evidence" value="ECO:0007669"/>
    <property type="project" value="UniProtKB-KW"/>
</dbReference>
<evidence type="ECO:0000256" key="1">
    <source>
        <dbReference type="ARBA" id="ARBA00022505"/>
    </source>
</evidence>